<feature type="domain" description="Glycosyl transferase family 1" evidence="1">
    <location>
        <begin position="227"/>
        <end position="385"/>
    </location>
</feature>
<comment type="caution">
    <text evidence="3">The sequence shown here is derived from an EMBL/GenBank/DDBJ whole genome shotgun (WGS) entry which is preliminary data.</text>
</comment>
<keyword evidence="4" id="KW-1185">Reference proteome</keyword>
<evidence type="ECO:0000259" key="2">
    <source>
        <dbReference type="Pfam" id="PF13579"/>
    </source>
</evidence>
<dbReference type="PANTHER" id="PTHR45947">
    <property type="entry name" value="SULFOQUINOVOSYL TRANSFERASE SQD2"/>
    <property type="match status" value="1"/>
</dbReference>
<dbReference type="Proteomes" id="UP001549164">
    <property type="component" value="Unassembled WGS sequence"/>
</dbReference>
<evidence type="ECO:0000313" key="3">
    <source>
        <dbReference type="EMBL" id="MET3598498.1"/>
    </source>
</evidence>
<accession>A0ABV2I6J2</accession>
<name>A0ABV2I6J2_9HYPH</name>
<evidence type="ECO:0000259" key="1">
    <source>
        <dbReference type="Pfam" id="PF00534"/>
    </source>
</evidence>
<dbReference type="PANTHER" id="PTHR45947:SF3">
    <property type="entry name" value="SULFOQUINOVOSYL TRANSFERASE SQD2"/>
    <property type="match status" value="1"/>
</dbReference>
<dbReference type="Pfam" id="PF00534">
    <property type="entry name" value="Glycos_transf_1"/>
    <property type="match status" value="1"/>
</dbReference>
<dbReference type="InterPro" id="IPR050194">
    <property type="entry name" value="Glycosyltransferase_grp1"/>
</dbReference>
<dbReference type="InterPro" id="IPR001296">
    <property type="entry name" value="Glyco_trans_1"/>
</dbReference>
<sequence>MRLLIVGINYSPEIISTAVYTSGLAEHFASEGIRTDVVTALPYYPCWKVFEGWRGIRWRREQSESGVRAVHCPLYVPKNPTGIRRILHHASFAVTALPVVFWKALTGRPDVVFVVAPSMVSAPVGWLGARLCGAKAWLHIQDYEVEAAFATGLIKEDSRIGRVARAFERFVLTRFDRISSISKPMVDKLRRKNVSEERIYELRNWANLEKIRPVDGTSPLKAELGVTTPYVALYSGNLANKQGLEILVEVARRLQHRSDLTIVVCGDGPMRSELVRASEDLPMIRFFPLQPVEKLSDLLGMADVHLLPQIAGAADLVLPSKLTNMLASGRPVIATAMPDTALAHEVEGAGIVVSPGDSEAMAAALEELLEQPDRRAALGQMARERALARWDMTAILDRLKSQFEMLIGTPRRAGTGPENVRKFQ</sequence>
<protein>
    <submittedName>
        <fullName evidence="3">Colanic acid biosynthesis glycosyl transferase WcaI</fullName>
    </submittedName>
</protein>
<dbReference type="NCBIfam" id="NF007640">
    <property type="entry name" value="PRK10307.1"/>
    <property type="match status" value="1"/>
</dbReference>
<dbReference type="Gene3D" id="3.40.50.2000">
    <property type="entry name" value="Glycogen Phosphorylase B"/>
    <property type="match status" value="2"/>
</dbReference>
<dbReference type="InterPro" id="IPR028098">
    <property type="entry name" value="Glyco_trans_4-like_N"/>
</dbReference>
<dbReference type="EMBL" id="JBEPLY010000001">
    <property type="protein sequence ID" value="MET3598498.1"/>
    <property type="molecule type" value="Genomic_DNA"/>
</dbReference>
<dbReference type="Pfam" id="PF13579">
    <property type="entry name" value="Glyco_trans_4_4"/>
    <property type="match status" value="1"/>
</dbReference>
<evidence type="ECO:0000313" key="4">
    <source>
        <dbReference type="Proteomes" id="UP001549164"/>
    </source>
</evidence>
<gene>
    <name evidence="3" type="ORF">ABID12_000419</name>
</gene>
<dbReference type="GO" id="GO:0016740">
    <property type="term" value="F:transferase activity"/>
    <property type="evidence" value="ECO:0007669"/>
    <property type="project" value="UniProtKB-KW"/>
</dbReference>
<feature type="domain" description="Glycosyltransferase subfamily 4-like N-terminal" evidence="2">
    <location>
        <begin position="18"/>
        <end position="205"/>
    </location>
</feature>
<proteinExistence type="predicted"/>
<reference evidence="3 4" key="1">
    <citation type="submission" date="2024-06" db="EMBL/GenBank/DDBJ databases">
        <title>Genomic Encyclopedia of Type Strains, Phase IV (KMG-IV): sequencing the most valuable type-strain genomes for metagenomic binning, comparative biology and taxonomic classification.</title>
        <authorList>
            <person name="Goeker M."/>
        </authorList>
    </citation>
    <scope>NUCLEOTIDE SEQUENCE [LARGE SCALE GENOMIC DNA]</scope>
    <source>
        <strain evidence="3 4">DSM 28102</strain>
    </source>
</reference>
<organism evidence="3 4">
    <name type="scientific">Martelella mangrovi</name>
    <dbReference type="NCBI Taxonomy" id="1397477"/>
    <lineage>
        <taxon>Bacteria</taxon>
        <taxon>Pseudomonadati</taxon>
        <taxon>Pseudomonadota</taxon>
        <taxon>Alphaproteobacteria</taxon>
        <taxon>Hyphomicrobiales</taxon>
        <taxon>Aurantimonadaceae</taxon>
        <taxon>Martelella</taxon>
    </lineage>
</organism>
<dbReference type="SUPFAM" id="SSF53756">
    <property type="entry name" value="UDP-Glycosyltransferase/glycogen phosphorylase"/>
    <property type="match status" value="1"/>
</dbReference>
<keyword evidence="3" id="KW-0808">Transferase</keyword>
<dbReference type="RefSeq" id="WP_354432903.1">
    <property type="nucleotide sequence ID" value="NZ_JBEPLY010000001.1"/>
</dbReference>
<dbReference type="CDD" id="cd03794">
    <property type="entry name" value="GT4_WbuB-like"/>
    <property type="match status" value="1"/>
</dbReference>